<dbReference type="EMBL" id="MKIP01000057">
    <property type="protein sequence ID" value="OLP58699.1"/>
    <property type="molecule type" value="Genomic_DNA"/>
</dbReference>
<dbReference type="OrthoDB" id="8403141at2"/>
<dbReference type="InterPro" id="IPR001343">
    <property type="entry name" value="Hemolysn_Ca-bd"/>
</dbReference>
<protein>
    <submittedName>
        <fullName evidence="1">Uncharacterized protein</fullName>
    </submittedName>
</protein>
<dbReference type="InterPro" id="IPR011049">
    <property type="entry name" value="Serralysin-like_metalloprot_C"/>
</dbReference>
<reference evidence="1 2" key="1">
    <citation type="submission" date="2016-09" db="EMBL/GenBank/DDBJ databases">
        <title>Rhizobium sp. nov., a novel species isolated from the rice rhizosphere.</title>
        <authorList>
            <person name="Zhao J."/>
            <person name="Zhang X."/>
        </authorList>
    </citation>
    <scope>NUCLEOTIDE SEQUENCE [LARGE SCALE GENOMIC DNA]</scope>
    <source>
        <strain evidence="1 2">1.7048</strain>
    </source>
</reference>
<evidence type="ECO:0000313" key="1">
    <source>
        <dbReference type="EMBL" id="OLP58699.1"/>
    </source>
</evidence>
<dbReference type="AlphaFoldDB" id="A0A1Q9ATI0"/>
<evidence type="ECO:0000313" key="2">
    <source>
        <dbReference type="Proteomes" id="UP000186364"/>
    </source>
</evidence>
<gene>
    <name evidence="1" type="ORF">BJF93_17915</name>
</gene>
<accession>A0A1Q9ATI0</accession>
<organism evidence="1 2">
    <name type="scientific">Xaviernesmea oryzae</name>
    <dbReference type="NCBI Taxonomy" id="464029"/>
    <lineage>
        <taxon>Bacteria</taxon>
        <taxon>Pseudomonadati</taxon>
        <taxon>Pseudomonadota</taxon>
        <taxon>Alphaproteobacteria</taxon>
        <taxon>Hyphomicrobiales</taxon>
        <taxon>Rhizobiaceae</taxon>
        <taxon>Rhizobium/Agrobacterium group</taxon>
        <taxon>Xaviernesmea</taxon>
    </lineage>
</organism>
<dbReference type="PROSITE" id="PS00330">
    <property type="entry name" value="HEMOLYSIN_CALCIUM"/>
    <property type="match status" value="1"/>
</dbReference>
<sequence>MTMRETVISTTTTTTIELTDADTLLTLARTALLTTSAEGIVVSGDAPNRSVAVEGEISSGAAAIVFGSSSTDLSGTIRIGSAGFIHAGRGGILSFADGTEINQGGTIEARLVGVVASGVATAFTNNGTITSQLDVAAELTGVSAMIVNNGRLAGYSDGLRASGDRANITNNGSIGSTKAAGIVTSGNNSTVTNNGSIGVQGHGIVVNGAGEIITNNGKVGAGGIALLVRGTDSIVTNSGSLNAGADGINLQGARGIVTNNKSIEVGGDAITVSARDAIVNNTGTIKGASGLDVTGANIKAVNSGTITGWKAGVGAVDFTLAANGNFTNDGTVTALAKLAFKGGNGVQTLINRGVINGDVELGGGNDYIDNTGGTVKGHIAGGTGNDTYVISNAKTLLIEAKNGGIDTVRSSVSYVLSDNFENLTLTGSKALNATGNSAANQLHGNDANNVIKGMAGNDLIWGHGGNDTLSGGAGTDTFFFANGDGRDTITDFKATGSDHDILDLAGLSSITSFADLKANHMTQVGKDVLIDSLEGDTILLKNVKLAQLDKMDFHF</sequence>
<keyword evidence="2" id="KW-1185">Reference proteome</keyword>
<dbReference type="GO" id="GO:0005509">
    <property type="term" value="F:calcium ion binding"/>
    <property type="evidence" value="ECO:0007669"/>
    <property type="project" value="InterPro"/>
</dbReference>
<dbReference type="Gene3D" id="2.150.10.10">
    <property type="entry name" value="Serralysin-like metalloprotease, C-terminal"/>
    <property type="match status" value="1"/>
</dbReference>
<proteinExistence type="predicted"/>
<dbReference type="SUPFAM" id="SSF51120">
    <property type="entry name" value="beta-Roll"/>
    <property type="match status" value="1"/>
</dbReference>
<dbReference type="PRINTS" id="PR00313">
    <property type="entry name" value="CABNDNGRPT"/>
</dbReference>
<dbReference type="RefSeq" id="WP_075629123.1">
    <property type="nucleotide sequence ID" value="NZ_FOAM01000003.1"/>
</dbReference>
<comment type="caution">
    <text evidence="1">The sequence shown here is derived from an EMBL/GenBank/DDBJ whole genome shotgun (WGS) entry which is preliminary data.</text>
</comment>
<name>A0A1Q9ATI0_9HYPH</name>
<dbReference type="Proteomes" id="UP000186364">
    <property type="component" value="Unassembled WGS sequence"/>
</dbReference>
<dbReference type="Pfam" id="PF00353">
    <property type="entry name" value="HemolysinCabind"/>
    <property type="match status" value="1"/>
</dbReference>
<dbReference type="InterPro" id="IPR018511">
    <property type="entry name" value="Hemolysin-typ_Ca-bd_CS"/>
</dbReference>